<dbReference type="EMBL" id="MN739647">
    <property type="protein sequence ID" value="QHT17952.1"/>
    <property type="molecule type" value="Genomic_DNA"/>
</dbReference>
<accession>A0A6C0DNP6</accession>
<organism evidence="1">
    <name type="scientific">viral metagenome</name>
    <dbReference type="NCBI Taxonomy" id="1070528"/>
    <lineage>
        <taxon>unclassified sequences</taxon>
        <taxon>metagenomes</taxon>
        <taxon>organismal metagenomes</taxon>
    </lineage>
</organism>
<reference evidence="1" key="1">
    <citation type="journal article" date="2020" name="Nature">
        <title>Giant virus diversity and host interactions through global metagenomics.</title>
        <authorList>
            <person name="Schulz F."/>
            <person name="Roux S."/>
            <person name="Paez-Espino D."/>
            <person name="Jungbluth S."/>
            <person name="Walsh D.A."/>
            <person name="Denef V.J."/>
            <person name="McMahon K.D."/>
            <person name="Konstantinidis K.T."/>
            <person name="Eloe-Fadrosh E.A."/>
            <person name="Kyrpides N.C."/>
            <person name="Woyke T."/>
        </authorList>
    </citation>
    <scope>NUCLEOTIDE SEQUENCE</scope>
    <source>
        <strain evidence="1">GVMAG-M-3300023174-3</strain>
    </source>
</reference>
<name>A0A6C0DNP6_9ZZZZ</name>
<proteinExistence type="predicted"/>
<protein>
    <submittedName>
        <fullName evidence="1">Uncharacterized protein</fullName>
    </submittedName>
</protein>
<evidence type="ECO:0000313" key="1">
    <source>
        <dbReference type="EMBL" id="QHT17952.1"/>
    </source>
</evidence>
<dbReference type="AlphaFoldDB" id="A0A6C0DNP6"/>
<sequence length="168" mass="19299">MSTNSFETLSCAYPIIKETVPQSALGYRTNNKYPEFPPLMNDGRAVTASYQPEAILNEKLIRSNNIQSNWQYRRYLTNHAKEIMEYNFREASTDAGYFTRHSELPSIDKNQVVGFSSTPYLYSSAIDTSKPKGYETSDLKDIYLSREQLDARRISPVVTQDEFIQAKI</sequence>